<gene>
    <name evidence="1" type="ORF">MENTE1834_LOCUS9250</name>
</gene>
<evidence type="ECO:0000313" key="2">
    <source>
        <dbReference type="Proteomes" id="UP001497535"/>
    </source>
</evidence>
<accession>A0ACB0Y8R2</accession>
<evidence type="ECO:0000313" key="1">
    <source>
        <dbReference type="EMBL" id="CAK5037182.1"/>
    </source>
</evidence>
<dbReference type="EMBL" id="CAVMJV010000008">
    <property type="protein sequence ID" value="CAK5037182.1"/>
    <property type="molecule type" value="Genomic_DNA"/>
</dbReference>
<reference evidence="1" key="1">
    <citation type="submission" date="2023-11" db="EMBL/GenBank/DDBJ databases">
        <authorList>
            <person name="Poullet M."/>
        </authorList>
    </citation>
    <scope>NUCLEOTIDE SEQUENCE</scope>
    <source>
        <strain evidence="1">E1834</strain>
    </source>
</reference>
<protein>
    <submittedName>
        <fullName evidence="1">Uncharacterized protein</fullName>
    </submittedName>
</protein>
<keyword evidence="2" id="KW-1185">Reference proteome</keyword>
<sequence>MQKRESGRFHEHTQTDALTAGKISRRLREALGISERDLPEWIYRMRGLGFVHGYPPAYRKCF</sequence>
<proteinExistence type="predicted"/>
<comment type="caution">
    <text evidence="1">The sequence shown here is derived from an EMBL/GenBank/DDBJ whole genome shotgun (WGS) entry which is preliminary data.</text>
</comment>
<name>A0ACB0Y8R2_MELEN</name>
<dbReference type="Proteomes" id="UP001497535">
    <property type="component" value="Unassembled WGS sequence"/>
</dbReference>
<organism evidence="1 2">
    <name type="scientific">Meloidogyne enterolobii</name>
    <name type="common">Root-knot nematode worm</name>
    <name type="synonym">Meloidogyne mayaguensis</name>
    <dbReference type="NCBI Taxonomy" id="390850"/>
    <lineage>
        <taxon>Eukaryota</taxon>
        <taxon>Metazoa</taxon>
        <taxon>Ecdysozoa</taxon>
        <taxon>Nematoda</taxon>
        <taxon>Chromadorea</taxon>
        <taxon>Rhabditida</taxon>
        <taxon>Tylenchina</taxon>
        <taxon>Tylenchomorpha</taxon>
        <taxon>Tylenchoidea</taxon>
        <taxon>Meloidogynidae</taxon>
        <taxon>Meloidogyninae</taxon>
        <taxon>Meloidogyne</taxon>
    </lineage>
</organism>